<dbReference type="RefSeq" id="WP_183411809.1">
    <property type="nucleotide sequence ID" value="NZ_JACHYB010000001.1"/>
</dbReference>
<organism evidence="3 4">
    <name type="scientific">Microbacter margulisiae</name>
    <dbReference type="NCBI Taxonomy" id="1350067"/>
    <lineage>
        <taxon>Bacteria</taxon>
        <taxon>Pseudomonadati</taxon>
        <taxon>Bacteroidota</taxon>
        <taxon>Bacteroidia</taxon>
        <taxon>Bacteroidales</taxon>
        <taxon>Porphyromonadaceae</taxon>
        <taxon>Microbacter</taxon>
    </lineage>
</organism>
<dbReference type="SUPFAM" id="SSF48452">
    <property type="entry name" value="TPR-like"/>
    <property type="match status" value="2"/>
</dbReference>
<protein>
    <submittedName>
        <fullName evidence="3">Tetratricopeptide (TPR) repeat protein</fullName>
    </submittedName>
</protein>
<dbReference type="InterPro" id="IPR019734">
    <property type="entry name" value="TPR_rpt"/>
</dbReference>
<gene>
    <name evidence="3" type="ORF">FHX64_000017</name>
</gene>
<sequence>MKLHFYFYMLLGILILLLTDCTTSKNTWLTRDTNAFATRYNIYFNAYQSFLEGIDKIDNAQKDTYTHLIPMFPISIHENAKAATSDMDYTIEKCRKAIKLHSIRIKPERNYEKAKDPAYIAFMNKEEYNPMVIKSWLLLAKAEFYKTDFAGAIGTYTYIIDHYGTDKEVKNESEIGIARCYTEINSFYEAENALNNVKTENPNSKSNGMYAAAMADLMIREKKYPNAIPFLSIAIDHADNKFLKQRFLFLSGELALKNHNYQSAYTAFTNVIHSNPPYEMQFAAQLLRAQSADQSQQKKEIDELTALLRSPKNAAYLDQIYVALGNIYLSDAKNDQAIKCYRKAIDNIQQNTPDQTTPYIKLANLYFNQKEYLRAQPYYAAAAKLIKQNDANFDQVRSRSTILNTLASYHENILLQDSLLHLAQLPEKERLIAIEKLIAEKKQANIKAAKKAAETKRQAAIAAAQNGFLPDRGTPNFSIPSNNNAWYFYNPVAVASGKEQFQEKWGTRTLSDNWRLNSQAAVAVNPNATSSSQTDTVQHNMSQNSPEFYLAQLPLTKAAMATSNHLIGNDLLQMGFLYETQLNDLSMAIKTYEELINRFPPDSAWLDGYYSLYLLYKQQGETAKAAHYKTLIITNFKDTRYAQQLMHPEYQHQQAEINAQENMLYEATFKAFMNGDFSKAIANIGLAEKQYPYSNLMPKFELINAICLGKTGDKERMKTTLHKLIQQYPESDVTVTARNLIALLDQGKQVPAGGSIRTSFPEYSSSSLKATIDTLSTEYTLADNGHDLILITIPSDSVNINELLYKVASFNFSHFMLQDFDLQILRLGVNMRFIIVSDFNNYNNAIYYEQLLNTDMQLRNTFSQAHVNVEIISNDNLTKLLANGNLNNYIRFYNTKLLPKFAKTNDNNNSESQTSVQPNNILKSNTLKQTK</sequence>
<keyword evidence="1" id="KW-0802">TPR repeat</keyword>
<dbReference type="Pfam" id="PF13174">
    <property type="entry name" value="TPR_6"/>
    <property type="match status" value="2"/>
</dbReference>
<dbReference type="Gene3D" id="1.25.40.10">
    <property type="entry name" value="Tetratricopeptide repeat domain"/>
    <property type="match status" value="4"/>
</dbReference>
<evidence type="ECO:0000313" key="3">
    <source>
        <dbReference type="EMBL" id="MBB3185854.1"/>
    </source>
</evidence>
<dbReference type="Pfam" id="PF13181">
    <property type="entry name" value="TPR_8"/>
    <property type="match status" value="1"/>
</dbReference>
<dbReference type="EMBL" id="JACHYB010000001">
    <property type="protein sequence ID" value="MBB3185854.1"/>
    <property type="molecule type" value="Genomic_DNA"/>
</dbReference>
<feature type="region of interest" description="Disordered" evidence="2">
    <location>
        <begin position="904"/>
        <end position="931"/>
    </location>
</feature>
<reference evidence="3 4" key="1">
    <citation type="submission" date="2020-08" db="EMBL/GenBank/DDBJ databases">
        <title>Genomic Encyclopedia of Type Strains, Phase IV (KMG-IV): sequencing the most valuable type-strain genomes for metagenomic binning, comparative biology and taxonomic classification.</title>
        <authorList>
            <person name="Goeker M."/>
        </authorList>
    </citation>
    <scope>NUCLEOTIDE SEQUENCE [LARGE SCALE GENOMIC DNA]</scope>
    <source>
        <strain evidence="3 4">DSM 27471</strain>
    </source>
</reference>
<feature type="repeat" description="TPR" evidence="1">
    <location>
        <begin position="318"/>
        <end position="351"/>
    </location>
</feature>
<comment type="caution">
    <text evidence="3">The sequence shown here is derived from an EMBL/GenBank/DDBJ whole genome shotgun (WGS) entry which is preliminary data.</text>
</comment>
<dbReference type="AlphaFoldDB" id="A0A7W5H0S0"/>
<accession>A0A7W5H0S0</accession>
<dbReference type="Proteomes" id="UP000544222">
    <property type="component" value="Unassembled WGS sequence"/>
</dbReference>
<name>A0A7W5H0S0_9PORP</name>
<dbReference type="PROSITE" id="PS50005">
    <property type="entry name" value="TPR"/>
    <property type="match status" value="1"/>
</dbReference>
<evidence type="ECO:0000256" key="1">
    <source>
        <dbReference type="PROSITE-ProRule" id="PRU00339"/>
    </source>
</evidence>
<proteinExistence type="predicted"/>
<dbReference type="SMART" id="SM00028">
    <property type="entry name" value="TPR"/>
    <property type="match status" value="6"/>
</dbReference>
<evidence type="ECO:0000313" key="4">
    <source>
        <dbReference type="Proteomes" id="UP000544222"/>
    </source>
</evidence>
<evidence type="ECO:0000256" key="2">
    <source>
        <dbReference type="SAM" id="MobiDB-lite"/>
    </source>
</evidence>
<keyword evidence="4" id="KW-1185">Reference proteome</keyword>
<dbReference type="InterPro" id="IPR011990">
    <property type="entry name" value="TPR-like_helical_dom_sf"/>
</dbReference>